<protein>
    <submittedName>
        <fullName evidence="1">Uncharacterized protein</fullName>
    </submittedName>
</protein>
<name>A0ACC2TA08_9FUNG</name>
<reference evidence="1" key="1">
    <citation type="submission" date="2022-04" db="EMBL/GenBank/DDBJ databases">
        <title>Genome of the entomopathogenic fungus Entomophthora muscae.</title>
        <authorList>
            <person name="Elya C."/>
            <person name="Lovett B.R."/>
            <person name="Lee E."/>
            <person name="Macias A.M."/>
            <person name="Hajek A.E."/>
            <person name="De Bivort B.L."/>
            <person name="Kasson M.T."/>
            <person name="De Fine Licht H.H."/>
            <person name="Stajich J.E."/>
        </authorList>
    </citation>
    <scope>NUCLEOTIDE SEQUENCE</scope>
    <source>
        <strain evidence="1">Berkeley</strain>
    </source>
</reference>
<evidence type="ECO:0000313" key="2">
    <source>
        <dbReference type="Proteomes" id="UP001165960"/>
    </source>
</evidence>
<keyword evidence="2" id="KW-1185">Reference proteome</keyword>
<gene>
    <name evidence="1" type="ORF">DSO57_1037322</name>
</gene>
<dbReference type="EMBL" id="QTSX02003235">
    <property type="protein sequence ID" value="KAJ9071401.1"/>
    <property type="molecule type" value="Genomic_DNA"/>
</dbReference>
<sequence length="129" mass="14346">MYNNAEDVYYQELSQLNSSNETLGIQMVHDHLSNGHCHGKIHNAKLSLHIYRELNPIPQEKPCAAQGRQEPTRLPVGPNPGLPEMPCPNQEEQESASLPSVKTGSSISTLETLESNPDSPKANWVIQYE</sequence>
<dbReference type="Proteomes" id="UP001165960">
    <property type="component" value="Unassembled WGS sequence"/>
</dbReference>
<evidence type="ECO:0000313" key="1">
    <source>
        <dbReference type="EMBL" id="KAJ9071401.1"/>
    </source>
</evidence>
<organism evidence="1 2">
    <name type="scientific">Entomophthora muscae</name>
    <dbReference type="NCBI Taxonomy" id="34485"/>
    <lineage>
        <taxon>Eukaryota</taxon>
        <taxon>Fungi</taxon>
        <taxon>Fungi incertae sedis</taxon>
        <taxon>Zoopagomycota</taxon>
        <taxon>Entomophthoromycotina</taxon>
        <taxon>Entomophthoromycetes</taxon>
        <taxon>Entomophthorales</taxon>
        <taxon>Entomophthoraceae</taxon>
        <taxon>Entomophthora</taxon>
    </lineage>
</organism>
<proteinExistence type="predicted"/>
<comment type="caution">
    <text evidence="1">The sequence shown here is derived from an EMBL/GenBank/DDBJ whole genome shotgun (WGS) entry which is preliminary data.</text>
</comment>
<accession>A0ACC2TA08</accession>